<evidence type="ECO:0000259" key="11">
    <source>
        <dbReference type="PROSITE" id="PS50011"/>
    </source>
</evidence>
<comment type="catalytic activity">
    <reaction evidence="10">
        <text>L-seryl-[protein] + ATP = O-phospho-L-seryl-[protein] + ADP + H(+)</text>
        <dbReference type="Rhea" id="RHEA:17989"/>
        <dbReference type="Rhea" id="RHEA-COMP:9863"/>
        <dbReference type="Rhea" id="RHEA-COMP:11604"/>
        <dbReference type="ChEBI" id="CHEBI:15378"/>
        <dbReference type="ChEBI" id="CHEBI:29999"/>
        <dbReference type="ChEBI" id="CHEBI:30616"/>
        <dbReference type="ChEBI" id="CHEBI:83421"/>
        <dbReference type="ChEBI" id="CHEBI:456216"/>
        <dbReference type="EC" id="2.7.11.1"/>
    </reaction>
</comment>
<name>A0A0N0P733_LEPSE</name>
<keyword evidence="4" id="KW-0808">Transferase</keyword>
<evidence type="ECO:0000313" key="12">
    <source>
        <dbReference type="EMBL" id="KPI88336.1"/>
    </source>
</evidence>
<comment type="similarity">
    <text evidence="1">Belongs to the protein kinase superfamily. BUD32 family.</text>
</comment>
<dbReference type="PANTHER" id="PTHR12209">
    <property type="entry name" value="NON-SPECIFIC SERINE/THREONINE PROTEIN KINASE"/>
    <property type="match status" value="1"/>
</dbReference>
<gene>
    <name evidence="12" type="ORF">ABL78_2575</name>
</gene>
<evidence type="ECO:0000256" key="6">
    <source>
        <dbReference type="ARBA" id="ARBA00022741"/>
    </source>
</evidence>
<proteinExistence type="inferred from homology"/>
<dbReference type="PROSITE" id="PS50011">
    <property type="entry name" value="PROTEIN_KINASE_DOM"/>
    <property type="match status" value="1"/>
</dbReference>
<evidence type="ECO:0000256" key="8">
    <source>
        <dbReference type="ARBA" id="ARBA00022840"/>
    </source>
</evidence>
<dbReference type="GO" id="GO:0005829">
    <property type="term" value="C:cytosol"/>
    <property type="evidence" value="ECO:0007669"/>
    <property type="project" value="TreeGrafter"/>
</dbReference>
<dbReference type="Proteomes" id="UP000038009">
    <property type="component" value="Unassembled WGS sequence"/>
</dbReference>
<protein>
    <recommendedName>
        <fullName evidence="2">non-specific serine/threonine protein kinase</fullName>
        <ecNumber evidence="2">2.7.11.1</ecNumber>
    </recommendedName>
</protein>
<dbReference type="GO" id="GO:0070525">
    <property type="term" value="P:tRNA threonylcarbamoyladenosine metabolic process"/>
    <property type="evidence" value="ECO:0007669"/>
    <property type="project" value="TreeGrafter"/>
</dbReference>
<dbReference type="GO" id="GO:0008033">
    <property type="term" value="P:tRNA processing"/>
    <property type="evidence" value="ECO:0007669"/>
    <property type="project" value="UniProtKB-KW"/>
</dbReference>
<dbReference type="VEuPathDB" id="TriTrypDB:Lsey_0054_0130"/>
<comment type="caution">
    <text evidence="12">The sequence shown here is derived from an EMBL/GenBank/DDBJ whole genome shotgun (WGS) entry which is preliminary data.</text>
</comment>
<dbReference type="FunFam" id="3.30.200.20:FF:000201">
    <property type="entry name" value="TP53-regulating kinase isoform X1"/>
    <property type="match status" value="1"/>
</dbReference>
<keyword evidence="8" id="KW-0067">ATP-binding</keyword>
<dbReference type="PANTHER" id="PTHR12209:SF0">
    <property type="entry name" value="EKC_KEOPS COMPLEX SUBUNIT TP53RK"/>
    <property type="match status" value="1"/>
</dbReference>
<keyword evidence="13" id="KW-1185">Reference proteome</keyword>
<evidence type="ECO:0000256" key="1">
    <source>
        <dbReference type="ARBA" id="ARBA00010630"/>
    </source>
</evidence>
<dbReference type="Gene3D" id="3.30.200.20">
    <property type="entry name" value="Phosphorylase Kinase, domain 1"/>
    <property type="match status" value="1"/>
</dbReference>
<dbReference type="Gene3D" id="1.10.510.10">
    <property type="entry name" value="Transferase(Phosphotransferase) domain 1"/>
    <property type="match status" value="1"/>
</dbReference>
<dbReference type="GO" id="GO:0000408">
    <property type="term" value="C:EKC/KEOPS complex"/>
    <property type="evidence" value="ECO:0007669"/>
    <property type="project" value="TreeGrafter"/>
</dbReference>
<dbReference type="EC" id="2.7.11.1" evidence="2"/>
<accession>A0A0N0P733</accession>
<sequence length="305" mass="33385">MPGSDSDHQQQQPEAWERSAYMMEVGDLLFQGAESRVYKCSFYGKPAVYKHRFVKRYRNPTLDERLRTQRTRHEARALERCLTKGIRAPRLLGADYINTFIVMSHEEGPTLKEALDAEYARGKADPQAALSADVTPSPVTVALLRSMGVVVAMLHNANMVHGDLTTSNFISTFKQPAAEAAPKPKASHDTKLEGAQPCVAAAEDARGLSASSTSSSSATHALPTAQDIVVLDFGLISDKYSAEERAVDLYVLERAIASTHPYLASYASETILEGYRSAADPKKGAETLKRLEAVRARGRKRSMVG</sequence>
<comment type="catalytic activity">
    <reaction evidence="9">
        <text>L-threonyl-[protein] + ATP = O-phospho-L-threonyl-[protein] + ADP + H(+)</text>
        <dbReference type="Rhea" id="RHEA:46608"/>
        <dbReference type="Rhea" id="RHEA-COMP:11060"/>
        <dbReference type="Rhea" id="RHEA-COMP:11605"/>
        <dbReference type="ChEBI" id="CHEBI:15378"/>
        <dbReference type="ChEBI" id="CHEBI:30013"/>
        <dbReference type="ChEBI" id="CHEBI:30616"/>
        <dbReference type="ChEBI" id="CHEBI:61977"/>
        <dbReference type="ChEBI" id="CHEBI:456216"/>
        <dbReference type="EC" id="2.7.11.1"/>
    </reaction>
</comment>
<keyword evidence="6" id="KW-0547">Nucleotide-binding</keyword>
<evidence type="ECO:0000256" key="3">
    <source>
        <dbReference type="ARBA" id="ARBA00022527"/>
    </source>
</evidence>
<dbReference type="OMA" id="HKLYMEY"/>
<keyword evidence="3" id="KW-0723">Serine/threonine-protein kinase</keyword>
<dbReference type="GO" id="GO:0004674">
    <property type="term" value="F:protein serine/threonine kinase activity"/>
    <property type="evidence" value="ECO:0007669"/>
    <property type="project" value="UniProtKB-KW"/>
</dbReference>
<evidence type="ECO:0000313" key="13">
    <source>
        <dbReference type="Proteomes" id="UP000038009"/>
    </source>
</evidence>
<keyword evidence="7" id="KW-0418">Kinase</keyword>
<evidence type="ECO:0000256" key="9">
    <source>
        <dbReference type="ARBA" id="ARBA00047899"/>
    </source>
</evidence>
<dbReference type="EMBL" id="LJSK01000054">
    <property type="protein sequence ID" value="KPI88336.1"/>
    <property type="molecule type" value="Genomic_DNA"/>
</dbReference>
<dbReference type="AlphaFoldDB" id="A0A0N0P733"/>
<evidence type="ECO:0000256" key="4">
    <source>
        <dbReference type="ARBA" id="ARBA00022679"/>
    </source>
</evidence>
<dbReference type="SUPFAM" id="SSF56112">
    <property type="entry name" value="Protein kinase-like (PK-like)"/>
    <property type="match status" value="1"/>
</dbReference>
<organism evidence="12 13">
    <name type="scientific">Leptomonas seymouri</name>
    <dbReference type="NCBI Taxonomy" id="5684"/>
    <lineage>
        <taxon>Eukaryota</taxon>
        <taxon>Discoba</taxon>
        <taxon>Euglenozoa</taxon>
        <taxon>Kinetoplastea</taxon>
        <taxon>Metakinetoplastina</taxon>
        <taxon>Trypanosomatida</taxon>
        <taxon>Trypanosomatidae</taxon>
        <taxon>Leishmaniinae</taxon>
        <taxon>Leptomonas</taxon>
    </lineage>
</organism>
<dbReference type="GO" id="GO:0005634">
    <property type="term" value="C:nucleus"/>
    <property type="evidence" value="ECO:0007669"/>
    <property type="project" value="TreeGrafter"/>
</dbReference>
<feature type="domain" description="Protein kinase" evidence="11">
    <location>
        <begin position="23"/>
        <end position="305"/>
    </location>
</feature>
<evidence type="ECO:0000256" key="2">
    <source>
        <dbReference type="ARBA" id="ARBA00012513"/>
    </source>
</evidence>
<evidence type="ECO:0000256" key="5">
    <source>
        <dbReference type="ARBA" id="ARBA00022694"/>
    </source>
</evidence>
<dbReference type="InterPro" id="IPR011009">
    <property type="entry name" value="Kinase-like_dom_sf"/>
</dbReference>
<dbReference type="GO" id="GO:0005524">
    <property type="term" value="F:ATP binding"/>
    <property type="evidence" value="ECO:0007669"/>
    <property type="project" value="UniProtKB-KW"/>
</dbReference>
<keyword evidence="5" id="KW-0819">tRNA processing</keyword>
<dbReference type="OrthoDB" id="3399at2759"/>
<evidence type="ECO:0000256" key="10">
    <source>
        <dbReference type="ARBA" id="ARBA00048679"/>
    </source>
</evidence>
<dbReference type="InterPro" id="IPR000719">
    <property type="entry name" value="Prot_kinase_dom"/>
</dbReference>
<evidence type="ECO:0000256" key="7">
    <source>
        <dbReference type="ARBA" id="ARBA00022777"/>
    </source>
</evidence>
<reference evidence="12 13" key="1">
    <citation type="journal article" date="2015" name="PLoS Pathog.">
        <title>Leptomonas seymouri: Adaptations to the Dixenous Life Cycle Analyzed by Genome Sequencing, Transcriptome Profiling and Co-infection with Leishmania donovani.</title>
        <authorList>
            <person name="Kraeva N."/>
            <person name="Butenko A."/>
            <person name="Hlavacova J."/>
            <person name="Kostygov A."/>
            <person name="Myskova J."/>
            <person name="Grybchuk D."/>
            <person name="Lestinova T."/>
            <person name="Votypka J."/>
            <person name="Volf P."/>
            <person name="Opperdoes F."/>
            <person name="Flegontov P."/>
            <person name="Lukes J."/>
            <person name="Yurchenko V."/>
        </authorList>
    </citation>
    <scope>NUCLEOTIDE SEQUENCE [LARGE SCALE GENOMIC DNA]</scope>
    <source>
        <strain evidence="12 13">ATCC 30220</strain>
    </source>
</reference>